<comment type="caution">
    <text evidence="8">The sequence shown here is derived from an EMBL/GenBank/DDBJ whole genome shotgun (WGS) entry which is preliminary data.</text>
</comment>
<dbReference type="InterPro" id="IPR000719">
    <property type="entry name" value="Prot_kinase_dom"/>
</dbReference>
<keyword evidence="9" id="KW-1185">Reference proteome</keyword>
<evidence type="ECO:0000313" key="9">
    <source>
        <dbReference type="Proteomes" id="UP000650467"/>
    </source>
</evidence>
<reference evidence="8" key="1">
    <citation type="journal article" date="2020" name="bioRxiv">
        <title>Comparative genomics of Chlamydomonas.</title>
        <authorList>
            <person name="Craig R.J."/>
            <person name="Hasan A.R."/>
            <person name="Ness R.W."/>
            <person name="Keightley P.D."/>
        </authorList>
    </citation>
    <scope>NUCLEOTIDE SEQUENCE</scope>
    <source>
        <strain evidence="8">SAG 7.73</strain>
    </source>
</reference>
<evidence type="ECO:0000256" key="2">
    <source>
        <dbReference type="ARBA" id="ARBA00022679"/>
    </source>
</evidence>
<dbReference type="SMART" id="SM00220">
    <property type="entry name" value="S_TKc"/>
    <property type="match status" value="1"/>
</dbReference>
<dbReference type="GO" id="GO:0035556">
    <property type="term" value="P:intracellular signal transduction"/>
    <property type="evidence" value="ECO:0007669"/>
    <property type="project" value="TreeGrafter"/>
</dbReference>
<keyword evidence="4" id="KW-0418">Kinase</keyword>
<dbReference type="GO" id="GO:0004674">
    <property type="term" value="F:protein serine/threonine kinase activity"/>
    <property type="evidence" value="ECO:0007669"/>
    <property type="project" value="UniProtKB-KW"/>
</dbReference>
<feature type="region of interest" description="Disordered" evidence="6">
    <location>
        <begin position="644"/>
        <end position="686"/>
    </location>
</feature>
<dbReference type="InterPro" id="IPR011009">
    <property type="entry name" value="Kinase-like_dom_sf"/>
</dbReference>
<feature type="compositionally biased region" description="Low complexity" evidence="6">
    <location>
        <begin position="1065"/>
        <end position="1074"/>
    </location>
</feature>
<feature type="region of interest" description="Disordered" evidence="6">
    <location>
        <begin position="236"/>
        <end position="279"/>
    </location>
</feature>
<feature type="compositionally biased region" description="Low complexity" evidence="6">
    <location>
        <begin position="676"/>
        <end position="686"/>
    </location>
</feature>
<evidence type="ECO:0000256" key="5">
    <source>
        <dbReference type="ARBA" id="ARBA00022840"/>
    </source>
</evidence>
<feature type="region of interest" description="Disordered" evidence="6">
    <location>
        <begin position="954"/>
        <end position="986"/>
    </location>
</feature>
<feature type="compositionally biased region" description="Basic and acidic residues" evidence="6">
    <location>
        <begin position="1219"/>
        <end position="1228"/>
    </location>
</feature>
<dbReference type="GO" id="GO:0005524">
    <property type="term" value="F:ATP binding"/>
    <property type="evidence" value="ECO:0007669"/>
    <property type="project" value="UniProtKB-KW"/>
</dbReference>
<feature type="compositionally biased region" description="Low complexity" evidence="6">
    <location>
        <begin position="775"/>
        <end position="789"/>
    </location>
</feature>
<feature type="region of interest" description="Disordered" evidence="6">
    <location>
        <begin position="1149"/>
        <end position="1179"/>
    </location>
</feature>
<evidence type="ECO:0000256" key="4">
    <source>
        <dbReference type="ARBA" id="ARBA00022777"/>
    </source>
</evidence>
<keyword evidence="3" id="KW-0547">Nucleotide-binding</keyword>
<protein>
    <recommendedName>
        <fullName evidence="7">Protein kinase domain-containing protein</fullName>
    </recommendedName>
</protein>
<dbReference type="GO" id="GO:0005737">
    <property type="term" value="C:cytoplasm"/>
    <property type="evidence" value="ECO:0007669"/>
    <property type="project" value="TreeGrafter"/>
</dbReference>
<accession>A0A835T938</accession>
<gene>
    <name evidence="8" type="ORF">HXX76_008177</name>
</gene>
<keyword evidence="5" id="KW-0067">ATP-binding</keyword>
<feature type="compositionally biased region" description="Pro residues" evidence="6">
    <location>
        <begin position="790"/>
        <end position="801"/>
    </location>
</feature>
<feature type="compositionally biased region" description="Low complexity" evidence="6">
    <location>
        <begin position="1263"/>
        <end position="1281"/>
    </location>
</feature>
<evidence type="ECO:0000256" key="1">
    <source>
        <dbReference type="ARBA" id="ARBA00022527"/>
    </source>
</evidence>
<feature type="region of interest" description="Disordered" evidence="6">
    <location>
        <begin position="1065"/>
        <end position="1091"/>
    </location>
</feature>
<evidence type="ECO:0000256" key="6">
    <source>
        <dbReference type="SAM" id="MobiDB-lite"/>
    </source>
</evidence>
<dbReference type="PROSITE" id="PS00108">
    <property type="entry name" value="PROTEIN_KINASE_ST"/>
    <property type="match status" value="1"/>
</dbReference>
<evidence type="ECO:0000313" key="8">
    <source>
        <dbReference type="EMBL" id="KAG2433820.1"/>
    </source>
</evidence>
<dbReference type="InterPro" id="IPR008271">
    <property type="entry name" value="Ser/Thr_kinase_AS"/>
</dbReference>
<name>A0A835T938_CHLIN</name>
<dbReference type="PROSITE" id="PS50011">
    <property type="entry name" value="PROTEIN_KINASE_DOM"/>
    <property type="match status" value="1"/>
</dbReference>
<feature type="compositionally biased region" description="Low complexity" evidence="6">
    <location>
        <begin position="1155"/>
        <end position="1167"/>
    </location>
</feature>
<keyword evidence="2" id="KW-0808">Transferase</keyword>
<feature type="compositionally biased region" description="Acidic residues" evidence="6">
    <location>
        <begin position="1209"/>
        <end position="1218"/>
    </location>
</feature>
<proteinExistence type="predicted"/>
<dbReference type="Proteomes" id="UP000650467">
    <property type="component" value="Unassembled WGS sequence"/>
</dbReference>
<feature type="region of interest" description="Disordered" evidence="6">
    <location>
        <begin position="775"/>
        <end position="808"/>
    </location>
</feature>
<feature type="compositionally biased region" description="Low complexity" evidence="6">
    <location>
        <begin position="1229"/>
        <end position="1250"/>
    </location>
</feature>
<dbReference type="OrthoDB" id="1668230at2759"/>
<dbReference type="PANTHER" id="PTHR24346">
    <property type="entry name" value="MAP/MICROTUBULE AFFINITY-REGULATING KINASE"/>
    <property type="match status" value="1"/>
</dbReference>
<dbReference type="Gene3D" id="1.10.510.10">
    <property type="entry name" value="Transferase(Phosphotransferase) domain 1"/>
    <property type="match status" value="1"/>
</dbReference>
<dbReference type="PANTHER" id="PTHR24346:SF82">
    <property type="entry name" value="KP78A-RELATED"/>
    <property type="match status" value="1"/>
</dbReference>
<evidence type="ECO:0000259" key="7">
    <source>
        <dbReference type="PROSITE" id="PS50011"/>
    </source>
</evidence>
<feature type="region of interest" description="Disordered" evidence="6">
    <location>
        <begin position="1206"/>
        <end position="1281"/>
    </location>
</feature>
<sequence>MAVSAVAQLHARNIIHQDIKPSNLLLDKHGALKICDYNLSRLAHEPLAGSTPMYSSPALLRGEDDGYADDWWALGVTLYQLLHGLDTWPFAPAATLAALERQPPAQQLDLVSRAVQRGRLRFRPLSGLPGASKTLLRGLLHPHAAKRWGLLQVLAGDYPPGGAYAAAAARHPALAPDMEHLLALRHLCRLSPAQLWRFHNDTQALAAQQPVIVAAAATAAPSSVLLAATNALASTGGGGGGGSDGWAAAAEQALREDERCAAPSSAPSAAASPVTLLKPPRPSLRALGSRIFRSMLSGRRRFDDLSALHAHDQQQQPQYDQQMPYLPLAVQPRSPVLRPQPVGAAVFGGAVAALDVAPPASPPPPALLAHTSSGSSSGGATAAMADAFSLELARRRAVAAISRVAALSSGSGRKAGAGAAAVGSVGGGLAAPLVPRSERAVRSASASAAVAAAAAGLLTSDGQRLVVTSKFQPCEDHTQLVDIDALREAVSHALEPAPPPPPSLLMRAPPPRVDSGSFGGDEPMAGAAAHCGRVAGIGSEAGAGVVSAGLVGACPAGALRRCGTSGLDGLPPPPAMQVTGDGQVQDVGVLEEMRRLMMARRRSAAATGTKAAAPPVLVSSAAAAAVVADGAEGALATTRLADDADHTCSGPAAVEEASKELPQLRLQRPAPPGPSQAPTGSASAAAAANGAILSRAEFSYPTTPDTARQVDAAAAGAAPHQQLWACTTASAAGPASAFAAGLVVISAAAAAATQPQGCSGSAALDLQLQSQTSQASTALYDPSSASSLKLPPPSPSTPQPAPAALTPALPCANRDGDGEVDVRLAFTSAARDCRKNRGCSGAAATAGGDQQTAAELVAELAAAARTELRRPAGVDSELVLAALAAQLAAQQHLHGALAVVHIGAGAKRPGLLPLALQQALGPLPAFVSDVADGHGKPAAAVYCQAPAPDAFKAPAAVAEVPEPPRRSSSNPGGGDGASSRGYSGSGNGSGSGILTCSRTASSCGGTSLFSLALAATGAAAAPGGSEERSSAGAFLADLADLADLHLHLHLDAEVEGLDRECAAGAGPAAAGQEQAGRRLQEQPSRGGGNALTGEEVAEALDDQDGLASLEERPTWGSGWSGVAGPAAGGDGLSCGSSCSRSSSARRGLFGWAHGSSSSTTTTGSSRSSSRREASMRSRLSGATAIAAGGGLRLGLGLPSMPVQQVHLAEEEEEEGDEGEERRECEDARAAMGQQPAQGQAQPQPWYAGAARSVDIAPADTPREGAGPAATAAHTPRPGGCGAEPAADVAVAAFGCGLLASPLRCWASKVAARARGRVAAVQA</sequence>
<feature type="compositionally biased region" description="Low complexity" evidence="6">
    <location>
        <begin position="261"/>
        <end position="273"/>
    </location>
</feature>
<organism evidence="8 9">
    <name type="scientific">Chlamydomonas incerta</name>
    <dbReference type="NCBI Taxonomy" id="51695"/>
    <lineage>
        <taxon>Eukaryota</taxon>
        <taxon>Viridiplantae</taxon>
        <taxon>Chlorophyta</taxon>
        <taxon>core chlorophytes</taxon>
        <taxon>Chlorophyceae</taxon>
        <taxon>CS clade</taxon>
        <taxon>Chlamydomonadales</taxon>
        <taxon>Chlamydomonadaceae</taxon>
        <taxon>Chlamydomonas</taxon>
    </lineage>
</organism>
<dbReference type="SUPFAM" id="SSF56112">
    <property type="entry name" value="Protein kinase-like (PK-like)"/>
    <property type="match status" value="1"/>
</dbReference>
<keyword evidence="1" id="KW-0723">Serine/threonine-protein kinase</keyword>
<dbReference type="EMBL" id="JAEHOC010000018">
    <property type="protein sequence ID" value="KAG2433820.1"/>
    <property type="molecule type" value="Genomic_DNA"/>
</dbReference>
<evidence type="ECO:0000256" key="3">
    <source>
        <dbReference type="ARBA" id="ARBA00022741"/>
    </source>
</evidence>
<dbReference type="Pfam" id="PF00069">
    <property type="entry name" value="Pkinase"/>
    <property type="match status" value="1"/>
</dbReference>
<feature type="domain" description="Protein kinase" evidence="7">
    <location>
        <begin position="1"/>
        <end position="174"/>
    </location>
</feature>